<comment type="similarity">
    <text evidence="3 13">Belongs to the guanylate kinase family.</text>
</comment>
<evidence type="ECO:0000256" key="10">
    <source>
        <dbReference type="ARBA" id="ARBA00022840"/>
    </source>
</evidence>
<evidence type="ECO:0000256" key="7">
    <source>
        <dbReference type="ARBA" id="ARBA00022679"/>
    </source>
</evidence>
<evidence type="ECO:0000313" key="15">
    <source>
        <dbReference type="EMBL" id="PAP76036.1"/>
    </source>
</evidence>
<dbReference type="NCBIfam" id="TIGR03263">
    <property type="entry name" value="guanyl_kin"/>
    <property type="match status" value="1"/>
</dbReference>
<feature type="binding site" evidence="13">
    <location>
        <begin position="8"/>
        <end position="15"/>
    </location>
    <ligand>
        <name>ATP</name>
        <dbReference type="ChEBI" id="CHEBI:30616"/>
    </ligand>
</feature>
<dbReference type="SMART" id="SM00072">
    <property type="entry name" value="GuKc"/>
    <property type="match status" value="1"/>
</dbReference>
<dbReference type="Pfam" id="PF00625">
    <property type="entry name" value="Guanylate_kin"/>
    <property type="match status" value="1"/>
</dbReference>
<comment type="subcellular location">
    <subcellularLocation>
        <location evidence="2 13">Cytoplasm</location>
    </subcellularLocation>
</comment>
<dbReference type="GO" id="GO:0005829">
    <property type="term" value="C:cytosol"/>
    <property type="evidence" value="ECO:0007669"/>
    <property type="project" value="TreeGrafter"/>
</dbReference>
<name>A0A271IXQ6_9BACT</name>
<protein>
    <recommendedName>
        <fullName evidence="5 13">Guanylate kinase</fullName>
        <ecNumber evidence="4 13">2.7.4.8</ecNumber>
    </recommendedName>
    <alternativeName>
        <fullName evidence="11 13">GMP kinase</fullName>
    </alternativeName>
</protein>
<evidence type="ECO:0000256" key="4">
    <source>
        <dbReference type="ARBA" id="ARBA00012961"/>
    </source>
</evidence>
<sequence length="195" mass="21764">MNLIVLTAPSGAGKTTIARRLMAEVEGLRFSVSATTRDPRPAERHGVDYFFLSPDAFRERLDAGDFLEHEEVYPGRFYGTLRQEVERIARMDDVRAVVLDIDVKGALNVKRLYGDAARTLFIAPPSLTALADRLHARGTETEKQVTTRLERAKMEMATAPEFDAVIVNDDLDAAVAETVAHVREFLESRGMRDEA</sequence>
<gene>
    <name evidence="13" type="primary">gmk</name>
    <name evidence="15" type="ORF">BSZ37_06060</name>
</gene>
<accession>A0A271IXQ6</accession>
<keyword evidence="9 13" id="KW-0418">Kinase</keyword>
<dbReference type="RefSeq" id="WP_095509679.1">
    <property type="nucleotide sequence ID" value="NZ_MQWD01000001.1"/>
</dbReference>
<dbReference type="OrthoDB" id="9808150at2"/>
<dbReference type="PROSITE" id="PS00856">
    <property type="entry name" value="GUANYLATE_KINASE_1"/>
    <property type="match status" value="1"/>
</dbReference>
<dbReference type="InterPro" id="IPR020590">
    <property type="entry name" value="Guanylate_kinase_CS"/>
</dbReference>
<dbReference type="GO" id="GO:0005524">
    <property type="term" value="F:ATP binding"/>
    <property type="evidence" value="ECO:0007669"/>
    <property type="project" value="UniProtKB-UniRule"/>
</dbReference>
<dbReference type="EMBL" id="MQWD01000001">
    <property type="protein sequence ID" value="PAP76036.1"/>
    <property type="molecule type" value="Genomic_DNA"/>
</dbReference>
<dbReference type="Gene3D" id="3.30.63.10">
    <property type="entry name" value="Guanylate Kinase phosphate binding domain"/>
    <property type="match status" value="1"/>
</dbReference>
<evidence type="ECO:0000256" key="3">
    <source>
        <dbReference type="ARBA" id="ARBA00005790"/>
    </source>
</evidence>
<dbReference type="CDD" id="cd00071">
    <property type="entry name" value="GMPK"/>
    <property type="match status" value="1"/>
</dbReference>
<proteinExistence type="inferred from homology"/>
<feature type="domain" description="Guanylate kinase-like" evidence="14">
    <location>
        <begin position="1"/>
        <end position="183"/>
    </location>
</feature>
<dbReference type="PANTHER" id="PTHR23117">
    <property type="entry name" value="GUANYLATE KINASE-RELATED"/>
    <property type="match status" value="1"/>
</dbReference>
<evidence type="ECO:0000256" key="9">
    <source>
        <dbReference type="ARBA" id="ARBA00022777"/>
    </source>
</evidence>
<dbReference type="Proteomes" id="UP000216339">
    <property type="component" value="Unassembled WGS sequence"/>
</dbReference>
<evidence type="ECO:0000256" key="5">
    <source>
        <dbReference type="ARBA" id="ARBA00016296"/>
    </source>
</evidence>
<keyword evidence="6 13" id="KW-0963">Cytoplasm</keyword>
<evidence type="ECO:0000256" key="12">
    <source>
        <dbReference type="ARBA" id="ARBA00048594"/>
    </source>
</evidence>
<comment type="function">
    <text evidence="1 13">Essential for recycling GMP and indirectly, cGMP.</text>
</comment>
<keyword evidence="8 13" id="KW-0547">Nucleotide-binding</keyword>
<evidence type="ECO:0000256" key="13">
    <source>
        <dbReference type="HAMAP-Rule" id="MF_00328"/>
    </source>
</evidence>
<keyword evidence="7 13" id="KW-0808">Transferase</keyword>
<evidence type="ECO:0000256" key="11">
    <source>
        <dbReference type="ARBA" id="ARBA00030128"/>
    </source>
</evidence>
<dbReference type="HAMAP" id="MF_00328">
    <property type="entry name" value="Guanylate_kinase"/>
    <property type="match status" value="1"/>
</dbReference>
<dbReference type="FunFam" id="3.30.63.10:FF:000005">
    <property type="entry name" value="Guanylate kinase"/>
    <property type="match status" value="1"/>
</dbReference>
<comment type="caution">
    <text evidence="15">The sequence shown here is derived from an EMBL/GenBank/DDBJ whole genome shotgun (WGS) entry which is preliminary data.</text>
</comment>
<dbReference type="InterPro" id="IPR017665">
    <property type="entry name" value="Guanylate_kinase"/>
</dbReference>
<dbReference type="PROSITE" id="PS50052">
    <property type="entry name" value="GUANYLATE_KINASE_2"/>
    <property type="match status" value="1"/>
</dbReference>
<evidence type="ECO:0000256" key="1">
    <source>
        <dbReference type="ARBA" id="ARBA00003531"/>
    </source>
</evidence>
<keyword evidence="16" id="KW-1185">Reference proteome</keyword>
<dbReference type="PANTHER" id="PTHR23117:SF13">
    <property type="entry name" value="GUANYLATE KINASE"/>
    <property type="match status" value="1"/>
</dbReference>
<evidence type="ECO:0000256" key="6">
    <source>
        <dbReference type="ARBA" id="ARBA00022490"/>
    </source>
</evidence>
<dbReference type="InterPro" id="IPR008144">
    <property type="entry name" value="Guanylate_kin-like_dom"/>
</dbReference>
<dbReference type="EC" id="2.7.4.8" evidence="4 13"/>
<keyword evidence="10 13" id="KW-0067">ATP-binding</keyword>
<reference evidence="15 16" key="1">
    <citation type="submission" date="2016-11" db="EMBL/GenBank/DDBJ databases">
        <title>Study of marine rhodopsin-containing bacteria.</title>
        <authorList>
            <person name="Yoshizawa S."/>
            <person name="Kumagai Y."/>
            <person name="Kogure K."/>
        </authorList>
    </citation>
    <scope>NUCLEOTIDE SEQUENCE [LARGE SCALE GENOMIC DNA]</scope>
    <source>
        <strain evidence="15 16">SAORIC-28</strain>
    </source>
</reference>
<dbReference type="SUPFAM" id="SSF52540">
    <property type="entry name" value="P-loop containing nucleoside triphosphate hydrolases"/>
    <property type="match status" value="1"/>
</dbReference>
<dbReference type="GO" id="GO:0004385">
    <property type="term" value="F:GMP kinase activity"/>
    <property type="evidence" value="ECO:0007669"/>
    <property type="project" value="UniProtKB-UniRule"/>
</dbReference>
<organism evidence="15 16">
    <name type="scientific">Rubrivirga marina</name>
    <dbReference type="NCBI Taxonomy" id="1196024"/>
    <lineage>
        <taxon>Bacteria</taxon>
        <taxon>Pseudomonadati</taxon>
        <taxon>Rhodothermota</taxon>
        <taxon>Rhodothermia</taxon>
        <taxon>Rhodothermales</taxon>
        <taxon>Rubricoccaceae</taxon>
        <taxon>Rubrivirga</taxon>
    </lineage>
</organism>
<evidence type="ECO:0000256" key="2">
    <source>
        <dbReference type="ARBA" id="ARBA00004496"/>
    </source>
</evidence>
<evidence type="ECO:0000313" key="16">
    <source>
        <dbReference type="Proteomes" id="UP000216339"/>
    </source>
</evidence>
<evidence type="ECO:0000256" key="8">
    <source>
        <dbReference type="ARBA" id="ARBA00022741"/>
    </source>
</evidence>
<comment type="catalytic activity">
    <reaction evidence="12 13">
        <text>GMP + ATP = GDP + ADP</text>
        <dbReference type="Rhea" id="RHEA:20780"/>
        <dbReference type="ChEBI" id="CHEBI:30616"/>
        <dbReference type="ChEBI" id="CHEBI:58115"/>
        <dbReference type="ChEBI" id="CHEBI:58189"/>
        <dbReference type="ChEBI" id="CHEBI:456216"/>
        <dbReference type="EC" id="2.7.4.8"/>
    </reaction>
</comment>
<dbReference type="AlphaFoldDB" id="A0A271IXQ6"/>
<dbReference type="InterPro" id="IPR008145">
    <property type="entry name" value="GK/Ca_channel_bsu"/>
</dbReference>
<dbReference type="InterPro" id="IPR027417">
    <property type="entry name" value="P-loop_NTPase"/>
</dbReference>
<evidence type="ECO:0000259" key="14">
    <source>
        <dbReference type="PROSITE" id="PS50052"/>
    </source>
</evidence>
<dbReference type="Gene3D" id="3.40.50.300">
    <property type="entry name" value="P-loop containing nucleotide triphosphate hydrolases"/>
    <property type="match status" value="1"/>
</dbReference>